<comment type="caution">
    <text evidence="2">The sequence shown here is derived from an EMBL/GenBank/DDBJ whole genome shotgun (WGS) entry which is preliminary data.</text>
</comment>
<accession>A0A0K9PLL8</accession>
<dbReference type="Proteomes" id="UP000036987">
    <property type="component" value="Unassembled WGS sequence"/>
</dbReference>
<dbReference type="EMBL" id="LFYR01000736">
    <property type="protein sequence ID" value="KMZ69968.1"/>
    <property type="molecule type" value="Genomic_DNA"/>
</dbReference>
<dbReference type="STRING" id="29655.A0A0K9PLL8"/>
<organism evidence="2 3">
    <name type="scientific">Zostera marina</name>
    <name type="common">Eelgrass</name>
    <dbReference type="NCBI Taxonomy" id="29655"/>
    <lineage>
        <taxon>Eukaryota</taxon>
        <taxon>Viridiplantae</taxon>
        <taxon>Streptophyta</taxon>
        <taxon>Embryophyta</taxon>
        <taxon>Tracheophyta</taxon>
        <taxon>Spermatophyta</taxon>
        <taxon>Magnoliopsida</taxon>
        <taxon>Liliopsida</taxon>
        <taxon>Zosteraceae</taxon>
        <taxon>Zostera</taxon>
    </lineage>
</organism>
<reference evidence="3" key="1">
    <citation type="journal article" date="2016" name="Nature">
        <title>The genome of the seagrass Zostera marina reveals angiosperm adaptation to the sea.</title>
        <authorList>
            <person name="Olsen J.L."/>
            <person name="Rouze P."/>
            <person name="Verhelst B."/>
            <person name="Lin Y.-C."/>
            <person name="Bayer T."/>
            <person name="Collen J."/>
            <person name="Dattolo E."/>
            <person name="De Paoli E."/>
            <person name="Dittami S."/>
            <person name="Maumus F."/>
            <person name="Michel G."/>
            <person name="Kersting A."/>
            <person name="Lauritano C."/>
            <person name="Lohaus R."/>
            <person name="Toepel M."/>
            <person name="Tonon T."/>
            <person name="Vanneste K."/>
            <person name="Amirebrahimi M."/>
            <person name="Brakel J."/>
            <person name="Bostroem C."/>
            <person name="Chovatia M."/>
            <person name="Grimwood J."/>
            <person name="Jenkins J.W."/>
            <person name="Jueterbock A."/>
            <person name="Mraz A."/>
            <person name="Stam W.T."/>
            <person name="Tice H."/>
            <person name="Bornberg-Bauer E."/>
            <person name="Green P.J."/>
            <person name="Pearson G.A."/>
            <person name="Procaccini G."/>
            <person name="Duarte C.M."/>
            <person name="Schmutz J."/>
            <person name="Reusch T.B.H."/>
            <person name="Van de Peer Y."/>
        </authorList>
    </citation>
    <scope>NUCLEOTIDE SEQUENCE [LARGE SCALE GENOMIC DNA]</scope>
    <source>
        <strain evidence="3">cv. Finnish</strain>
    </source>
</reference>
<sequence length="426" mass="48675">MNHRPFTYPAGRPPVDGSGSRQPLPQNPYLFQAPNPLHQINFQNPAAPFFPPQNYNNPPFNLHRPPQQNVFPMVNPCTARQELLRRIDLSAKKVDAFIHCFVAARKITTLHDLDVAICVDERVSQFEILGMGPLLRHPLIAHYFSISLSTKDFCKIKTEEIYASLSKFMSKRQSLPSLKSFMDHLMEEYAVSNKEKLGLNIRSFGSLIINIHKAMESERCAVFSSSEFFEHNYNERDVQKHQPLFKAEKEEFDRRYDSLLNRVKAFKATNLCNTHIRFDSSDNEVDETDAITHSQSVGNCPYPSNAEEMVRLGLKGEKCSTSERKRKRDNLSTPCMLDEFVKGVKARKYDIAFPSDLEDSFKQTDSELRDFLSKWKDSCKDQTAVEFLNMVLNCSGKALESKKRKRLLSMLDIFSSSAGIGLLNSA</sequence>
<protein>
    <submittedName>
        <fullName evidence="2">Uncharacterized protein</fullName>
    </submittedName>
</protein>
<name>A0A0K9PLL8_ZOSMR</name>
<dbReference type="OrthoDB" id="1262810at2759"/>
<feature type="non-terminal residue" evidence="2">
    <location>
        <position position="426"/>
    </location>
</feature>
<gene>
    <name evidence="2" type="ORF">ZOSMA_202G00550</name>
</gene>
<feature type="region of interest" description="Disordered" evidence="1">
    <location>
        <begin position="1"/>
        <end position="28"/>
    </location>
</feature>
<dbReference type="AlphaFoldDB" id="A0A0K9PLL8"/>
<evidence type="ECO:0000256" key="1">
    <source>
        <dbReference type="SAM" id="MobiDB-lite"/>
    </source>
</evidence>
<proteinExistence type="predicted"/>
<evidence type="ECO:0000313" key="3">
    <source>
        <dbReference type="Proteomes" id="UP000036987"/>
    </source>
</evidence>
<evidence type="ECO:0000313" key="2">
    <source>
        <dbReference type="EMBL" id="KMZ69968.1"/>
    </source>
</evidence>
<keyword evidence="3" id="KW-1185">Reference proteome</keyword>